<reference evidence="5 6" key="1">
    <citation type="submission" date="2024-06" db="EMBL/GenBank/DDBJ databases">
        <title>A chromosome-level genome assembly of beet webworm, Loxostege sticticalis.</title>
        <authorList>
            <person name="Zhang Y."/>
        </authorList>
    </citation>
    <scope>NUCLEOTIDE SEQUENCE [LARGE SCALE GENOMIC DNA]</scope>
    <source>
        <strain evidence="5">AQ026</strain>
        <tissue evidence="5">Whole body</tissue>
    </source>
</reference>
<dbReference type="Pfam" id="PF04500">
    <property type="entry name" value="FLYWCH"/>
    <property type="match status" value="1"/>
</dbReference>
<accession>A0ABR3IN64</accession>
<evidence type="ECO:0000256" key="1">
    <source>
        <dbReference type="ARBA" id="ARBA00022723"/>
    </source>
</evidence>
<keyword evidence="6" id="KW-1185">Reference proteome</keyword>
<evidence type="ECO:0000256" key="2">
    <source>
        <dbReference type="ARBA" id="ARBA00022771"/>
    </source>
</evidence>
<keyword evidence="1" id="KW-0479">Metal-binding</keyword>
<organism evidence="5 6">
    <name type="scientific">Loxostege sticticalis</name>
    <name type="common">Beet webworm moth</name>
    <dbReference type="NCBI Taxonomy" id="481309"/>
    <lineage>
        <taxon>Eukaryota</taxon>
        <taxon>Metazoa</taxon>
        <taxon>Ecdysozoa</taxon>
        <taxon>Arthropoda</taxon>
        <taxon>Hexapoda</taxon>
        <taxon>Insecta</taxon>
        <taxon>Pterygota</taxon>
        <taxon>Neoptera</taxon>
        <taxon>Endopterygota</taxon>
        <taxon>Lepidoptera</taxon>
        <taxon>Glossata</taxon>
        <taxon>Ditrysia</taxon>
        <taxon>Pyraloidea</taxon>
        <taxon>Crambidae</taxon>
        <taxon>Pyraustinae</taxon>
        <taxon>Loxostege</taxon>
    </lineage>
</organism>
<evidence type="ECO:0000313" key="6">
    <source>
        <dbReference type="Proteomes" id="UP001549920"/>
    </source>
</evidence>
<evidence type="ECO:0000313" key="5">
    <source>
        <dbReference type="EMBL" id="KAL0902502.1"/>
    </source>
</evidence>
<sequence>MESTSSTSENDSQNPFTIIPSQRGGKLLLYDGYRYNFKRKNQNGHTVWICSVKNTCSASLKTIYKHRNKVLQAKRLHFSRIKDLIITNIYKDFLFADYHHKKSRIILFASKEGRKILKEAKEIPDFESEVITSDFEIGIINAIREIHPNTITPGCLFHFSQAIWRHSKKHGLTKSKLCKAHVRRCIALSYLPLEYRDDGWLYWYHQTAFYDCFIDKRGFNRCLTAV</sequence>
<keyword evidence="2" id="KW-0863">Zinc-finger</keyword>
<evidence type="ECO:0000256" key="3">
    <source>
        <dbReference type="ARBA" id="ARBA00022833"/>
    </source>
</evidence>
<feature type="domain" description="FLYWCH-type" evidence="4">
    <location>
        <begin position="19"/>
        <end position="77"/>
    </location>
</feature>
<dbReference type="Proteomes" id="UP001549920">
    <property type="component" value="Unassembled WGS sequence"/>
</dbReference>
<proteinExistence type="predicted"/>
<dbReference type="Gene3D" id="2.20.25.240">
    <property type="match status" value="1"/>
</dbReference>
<comment type="caution">
    <text evidence="5">The sequence shown here is derived from an EMBL/GenBank/DDBJ whole genome shotgun (WGS) entry which is preliminary data.</text>
</comment>
<dbReference type="InterPro" id="IPR007588">
    <property type="entry name" value="Znf_FLYWCH"/>
</dbReference>
<evidence type="ECO:0000259" key="4">
    <source>
        <dbReference type="Pfam" id="PF04500"/>
    </source>
</evidence>
<dbReference type="EMBL" id="JBEUOH010000001">
    <property type="protein sequence ID" value="KAL0902502.1"/>
    <property type="molecule type" value="Genomic_DNA"/>
</dbReference>
<gene>
    <name evidence="5" type="ORF">ABMA27_000356</name>
</gene>
<name>A0ABR3IN64_LOXSC</name>
<keyword evidence="3" id="KW-0862">Zinc</keyword>
<protein>
    <recommendedName>
        <fullName evidence="4">FLYWCH-type domain-containing protein</fullName>
    </recommendedName>
</protein>